<evidence type="ECO:0000259" key="1">
    <source>
        <dbReference type="Pfam" id="PF03559"/>
    </source>
</evidence>
<accession>K9E689</accession>
<organism evidence="2 3">
    <name type="scientific">Bacteroides oleiciplenus YIT 12058</name>
    <dbReference type="NCBI Taxonomy" id="742727"/>
    <lineage>
        <taxon>Bacteria</taxon>
        <taxon>Pseudomonadati</taxon>
        <taxon>Bacteroidota</taxon>
        <taxon>Bacteroidia</taxon>
        <taxon>Bacteroidales</taxon>
        <taxon>Bacteroidaceae</taxon>
        <taxon>Bacteroides</taxon>
    </lineage>
</organism>
<dbReference type="GO" id="GO:0016829">
    <property type="term" value="F:lyase activity"/>
    <property type="evidence" value="ECO:0007669"/>
    <property type="project" value="InterPro"/>
</dbReference>
<feature type="domain" description="dTDP-4-dehydro-6-deoxy-alpha-D-glucopyranose 2,3-dehydratase" evidence="1">
    <location>
        <begin position="1"/>
        <end position="51"/>
    </location>
</feature>
<dbReference type="eggNOG" id="ENOG502Z8MY">
    <property type="taxonomic scope" value="Bacteria"/>
</dbReference>
<evidence type="ECO:0000313" key="3">
    <source>
        <dbReference type="Proteomes" id="UP000009872"/>
    </source>
</evidence>
<keyword evidence="3" id="KW-1185">Reference proteome</keyword>
<dbReference type="InterPro" id="IPR038153">
    <property type="entry name" value="EvaA-like_sf"/>
</dbReference>
<protein>
    <recommendedName>
        <fullName evidence="1">dTDP-4-dehydro-6-deoxy-alpha-D-glucopyranose 2,3-dehydratase domain-containing protein</fullName>
    </recommendedName>
</protein>
<proteinExistence type="predicted"/>
<dbReference type="InterPro" id="IPR005212">
    <property type="entry name" value="EvaA-like"/>
</dbReference>
<dbReference type="Proteomes" id="UP000009872">
    <property type="component" value="Unassembled WGS sequence"/>
</dbReference>
<reference evidence="2 3" key="1">
    <citation type="submission" date="2012-09" db="EMBL/GenBank/DDBJ databases">
        <title>The Genome Sequence of Bacteroides oleiciplenus YIT 12058.</title>
        <authorList>
            <consortium name="The Broad Institute Genome Sequencing Platform"/>
            <person name="Earl A."/>
            <person name="Ward D."/>
            <person name="Feldgarden M."/>
            <person name="Gevers D."/>
            <person name="Morotomi M."/>
            <person name="Walker B."/>
            <person name="Young S.K."/>
            <person name="Zeng Q."/>
            <person name="Gargeya S."/>
            <person name="Fitzgerald M."/>
            <person name="Haas B."/>
            <person name="Abouelleil A."/>
            <person name="Alvarado L."/>
            <person name="Arachchi H.M."/>
            <person name="Berlin A.M."/>
            <person name="Chapman S.B."/>
            <person name="Goldberg J."/>
            <person name="Griggs A."/>
            <person name="Gujja S."/>
            <person name="Hansen M."/>
            <person name="Howarth C."/>
            <person name="Imamovic A."/>
            <person name="Larimer J."/>
            <person name="McCowen C."/>
            <person name="Montmayeur A."/>
            <person name="Murphy C."/>
            <person name="Neiman D."/>
            <person name="Pearson M."/>
            <person name="Priest M."/>
            <person name="Roberts A."/>
            <person name="Saif S."/>
            <person name="Shea T."/>
            <person name="Sisk P."/>
            <person name="Sykes S."/>
            <person name="Wortman J."/>
            <person name="Nusbaum C."/>
            <person name="Birren B."/>
        </authorList>
    </citation>
    <scope>NUCLEOTIDE SEQUENCE [LARGE SCALE GENOMIC DNA]</scope>
    <source>
        <strain evidence="2 3">YIT 12058</strain>
    </source>
</reference>
<dbReference type="STRING" id="742727.HMPREF9447_01521"/>
<gene>
    <name evidence="2" type="ORF">HMPREF9447_01521</name>
</gene>
<name>K9E689_9BACE</name>
<dbReference type="Gene3D" id="3.90.79.40">
    <property type="entry name" value="EvaA sugar 2,3-dehydratase subunit"/>
    <property type="match status" value="1"/>
</dbReference>
<sequence>MRKRNRNIIIKVDKDVPVLENFRWMTLGQIKELMQYDNLVNMDTRTVLSGLKISDYVTPLDGFNGMSQFDKDMILSSQTNHAFISPRDHLSWLTGLKAKYDLFVNFYLINEMLGWKNIETEIVCEDEKYFKIIGVNVTISNSYRVVRGYKMLNLQHQ</sequence>
<dbReference type="EMBL" id="ADLF01000008">
    <property type="protein sequence ID" value="EKU91331.1"/>
    <property type="molecule type" value="Genomic_DNA"/>
</dbReference>
<dbReference type="AlphaFoldDB" id="K9E689"/>
<dbReference type="Pfam" id="PF03559">
    <property type="entry name" value="Hexose_dehydrat"/>
    <property type="match status" value="1"/>
</dbReference>
<comment type="caution">
    <text evidence="2">The sequence shown here is derived from an EMBL/GenBank/DDBJ whole genome shotgun (WGS) entry which is preliminary data.</text>
</comment>
<dbReference type="RefSeq" id="WP_009129088.1">
    <property type="nucleotide sequence ID" value="NZ_JH992940.1"/>
</dbReference>
<dbReference type="HOGENOM" id="CLU_1674430_0_0_10"/>
<evidence type="ECO:0000313" key="2">
    <source>
        <dbReference type="EMBL" id="EKU91331.1"/>
    </source>
</evidence>